<accession>A0AAD6VAN5</accession>
<comment type="caution">
    <text evidence="1">The sequence shown here is derived from an EMBL/GenBank/DDBJ whole genome shotgun (WGS) entry which is preliminary data.</text>
</comment>
<name>A0AAD6VAN5_9AGAR</name>
<dbReference type="AlphaFoldDB" id="A0AAD6VAN5"/>
<proteinExistence type="predicted"/>
<evidence type="ECO:0000313" key="1">
    <source>
        <dbReference type="EMBL" id="KAJ7204171.1"/>
    </source>
</evidence>
<sequence>MTTTLPRSPPACYFLDGMDLGQGIDAITGEIAKSGLDSTFATEEVNSGSGDASDSFSFRIMSDVTELRSSIGFSGSVTFPVDGIAVGVKPTLNFRNSTKSPTSVVLIVLNWERRGTAKRVASNAKLSSDAKTDISNGTFRSKYGDFFVYQISSYVKFTAVWKCTSENTSNITSFSQGISGSLSAIEVSAGDNVIGNAGNIQYDNGDIVTIFNNFREAAKPVPYEALLHHYSTIDSDVSRTIDMDPDDYGRVCEVYKFAHFVLFLIGIAQIKASIFSSPSSGSSSLYSAANNSINNCCCVKELGLRCEEGFLMGS</sequence>
<organism evidence="1 2">
    <name type="scientific">Mycena pura</name>
    <dbReference type="NCBI Taxonomy" id="153505"/>
    <lineage>
        <taxon>Eukaryota</taxon>
        <taxon>Fungi</taxon>
        <taxon>Dikarya</taxon>
        <taxon>Basidiomycota</taxon>
        <taxon>Agaricomycotina</taxon>
        <taxon>Agaricomycetes</taxon>
        <taxon>Agaricomycetidae</taxon>
        <taxon>Agaricales</taxon>
        <taxon>Marasmiineae</taxon>
        <taxon>Mycenaceae</taxon>
        <taxon>Mycena</taxon>
    </lineage>
</organism>
<protein>
    <submittedName>
        <fullName evidence="1">Uncharacterized protein</fullName>
    </submittedName>
</protein>
<keyword evidence="2" id="KW-1185">Reference proteome</keyword>
<gene>
    <name evidence="1" type="ORF">GGX14DRAFT_647747</name>
</gene>
<reference evidence="1" key="1">
    <citation type="submission" date="2023-03" db="EMBL/GenBank/DDBJ databases">
        <title>Massive genome expansion in bonnet fungi (Mycena s.s.) driven by repeated elements and novel gene families across ecological guilds.</title>
        <authorList>
            <consortium name="Lawrence Berkeley National Laboratory"/>
            <person name="Harder C.B."/>
            <person name="Miyauchi S."/>
            <person name="Viragh M."/>
            <person name="Kuo A."/>
            <person name="Thoen E."/>
            <person name="Andreopoulos B."/>
            <person name="Lu D."/>
            <person name="Skrede I."/>
            <person name="Drula E."/>
            <person name="Henrissat B."/>
            <person name="Morin E."/>
            <person name="Kohler A."/>
            <person name="Barry K."/>
            <person name="LaButti K."/>
            <person name="Morin E."/>
            <person name="Salamov A."/>
            <person name="Lipzen A."/>
            <person name="Mereny Z."/>
            <person name="Hegedus B."/>
            <person name="Baldrian P."/>
            <person name="Stursova M."/>
            <person name="Weitz H."/>
            <person name="Taylor A."/>
            <person name="Grigoriev I.V."/>
            <person name="Nagy L.G."/>
            <person name="Martin F."/>
            <person name="Kauserud H."/>
        </authorList>
    </citation>
    <scope>NUCLEOTIDE SEQUENCE</scope>
    <source>
        <strain evidence="1">9144</strain>
    </source>
</reference>
<evidence type="ECO:0000313" key="2">
    <source>
        <dbReference type="Proteomes" id="UP001219525"/>
    </source>
</evidence>
<dbReference type="Proteomes" id="UP001219525">
    <property type="component" value="Unassembled WGS sequence"/>
</dbReference>
<dbReference type="EMBL" id="JARJCW010000048">
    <property type="protein sequence ID" value="KAJ7204171.1"/>
    <property type="molecule type" value="Genomic_DNA"/>
</dbReference>